<evidence type="ECO:0000259" key="1">
    <source>
        <dbReference type="Pfam" id="PF13966"/>
    </source>
</evidence>
<name>A0AAW1HDP3_SAPOF</name>
<comment type="caution">
    <text evidence="2">The sequence shown here is derived from an EMBL/GenBank/DDBJ whole genome shotgun (WGS) entry which is preliminary data.</text>
</comment>
<dbReference type="Pfam" id="PF13966">
    <property type="entry name" value="zf-RVT"/>
    <property type="match status" value="1"/>
</dbReference>
<evidence type="ECO:0000313" key="2">
    <source>
        <dbReference type="EMBL" id="KAK9674133.1"/>
    </source>
</evidence>
<reference evidence="2" key="1">
    <citation type="submission" date="2024-03" db="EMBL/GenBank/DDBJ databases">
        <title>WGS assembly of Saponaria officinalis var. Norfolk2.</title>
        <authorList>
            <person name="Jenkins J."/>
            <person name="Shu S."/>
            <person name="Grimwood J."/>
            <person name="Barry K."/>
            <person name="Goodstein D."/>
            <person name="Schmutz J."/>
            <person name="Leebens-Mack J."/>
            <person name="Osbourn A."/>
        </authorList>
    </citation>
    <scope>NUCLEOTIDE SEQUENCE [LARGE SCALE GENOMIC DNA]</scope>
    <source>
        <strain evidence="2">JIC</strain>
    </source>
</reference>
<gene>
    <name evidence="2" type="ORF">RND81_12G213100</name>
</gene>
<accession>A0AAW1HDP3</accession>
<feature type="domain" description="Reverse transcriptase zinc-binding" evidence="1">
    <location>
        <begin position="45"/>
        <end position="116"/>
    </location>
</feature>
<organism evidence="2 3">
    <name type="scientific">Saponaria officinalis</name>
    <name type="common">Common soapwort</name>
    <name type="synonym">Lychnis saponaria</name>
    <dbReference type="NCBI Taxonomy" id="3572"/>
    <lineage>
        <taxon>Eukaryota</taxon>
        <taxon>Viridiplantae</taxon>
        <taxon>Streptophyta</taxon>
        <taxon>Embryophyta</taxon>
        <taxon>Tracheophyta</taxon>
        <taxon>Spermatophyta</taxon>
        <taxon>Magnoliopsida</taxon>
        <taxon>eudicotyledons</taxon>
        <taxon>Gunneridae</taxon>
        <taxon>Pentapetalae</taxon>
        <taxon>Caryophyllales</taxon>
        <taxon>Caryophyllaceae</taxon>
        <taxon>Caryophylleae</taxon>
        <taxon>Saponaria</taxon>
    </lineage>
</organism>
<dbReference type="InterPro" id="IPR026960">
    <property type="entry name" value="RVT-Znf"/>
</dbReference>
<dbReference type="EMBL" id="JBDFQZ010000012">
    <property type="protein sequence ID" value="KAK9674133.1"/>
    <property type="molecule type" value="Genomic_DNA"/>
</dbReference>
<dbReference type="AlphaFoldDB" id="A0AAW1HDP3"/>
<evidence type="ECO:0000313" key="3">
    <source>
        <dbReference type="Proteomes" id="UP001443914"/>
    </source>
</evidence>
<keyword evidence="3" id="KW-1185">Reference proteome</keyword>
<proteinExistence type="predicted"/>
<sequence>MDYLYWKHTESGIYSVKNGYGLALEVILDNKASPKDKTRVPMEAMSFFKKILWRLPGPSKWKMLIWKIITDTLSVGAEFKKRSLNSDHLCLMCGTEDNLETIEHFFRDCDISKKIWAGSHLGIRGDIGRECSGKIWVINWLTFLVGKDSSQWCTLSFITSIWSIWCTRNDCLFQGMEVCFVKMMNHYNHVLDTAWKAWQCISTRLPAVCMWENSMDGVKMYEPVRFVGVNSSCRGLES</sequence>
<dbReference type="Proteomes" id="UP001443914">
    <property type="component" value="Unassembled WGS sequence"/>
</dbReference>
<protein>
    <recommendedName>
        <fullName evidence="1">Reverse transcriptase zinc-binding domain-containing protein</fullName>
    </recommendedName>
</protein>